<feature type="transmembrane region" description="Helical" evidence="7">
    <location>
        <begin position="775"/>
        <end position="797"/>
    </location>
</feature>
<evidence type="ECO:0000256" key="1">
    <source>
        <dbReference type="ARBA" id="ARBA00004651"/>
    </source>
</evidence>
<evidence type="ECO:0000256" key="5">
    <source>
        <dbReference type="ARBA" id="ARBA00023136"/>
    </source>
</evidence>
<protein>
    <submittedName>
        <fullName evidence="10">ABC transporter permease</fullName>
    </submittedName>
</protein>
<keyword evidence="3 7" id="KW-0812">Transmembrane</keyword>
<feature type="transmembrane region" description="Helical" evidence="7">
    <location>
        <begin position="817"/>
        <end position="838"/>
    </location>
</feature>
<keyword evidence="5 7" id="KW-0472">Membrane</keyword>
<evidence type="ECO:0000256" key="7">
    <source>
        <dbReference type="SAM" id="Phobius"/>
    </source>
</evidence>
<evidence type="ECO:0000313" key="10">
    <source>
        <dbReference type="EMBL" id="MDT0323277.1"/>
    </source>
</evidence>
<dbReference type="RefSeq" id="WP_311604403.1">
    <property type="nucleotide sequence ID" value="NZ_JAVREM010000096.1"/>
</dbReference>
<feature type="domain" description="ABC3 transporter permease C-terminal" evidence="8">
    <location>
        <begin position="268"/>
        <end position="388"/>
    </location>
</feature>
<evidence type="ECO:0000313" key="11">
    <source>
        <dbReference type="Proteomes" id="UP001183420"/>
    </source>
</evidence>
<feature type="transmembrane region" description="Helical" evidence="7">
    <location>
        <begin position="354"/>
        <end position="378"/>
    </location>
</feature>
<feature type="transmembrane region" description="Helical" evidence="7">
    <location>
        <begin position="20"/>
        <end position="42"/>
    </location>
</feature>
<dbReference type="InterPro" id="IPR050250">
    <property type="entry name" value="Macrolide_Exporter_MacB"/>
</dbReference>
<organism evidence="10 11">
    <name type="scientific">Streptomyces millisiae</name>
    <dbReference type="NCBI Taxonomy" id="3075542"/>
    <lineage>
        <taxon>Bacteria</taxon>
        <taxon>Bacillati</taxon>
        <taxon>Actinomycetota</taxon>
        <taxon>Actinomycetes</taxon>
        <taxon>Kitasatosporales</taxon>
        <taxon>Streptomycetaceae</taxon>
        <taxon>Streptomyces</taxon>
    </lineage>
</organism>
<evidence type="ECO:0000259" key="8">
    <source>
        <dbReference type="Pfam" id="PF02687"/>
    </source>
</evidence>
<dbReference type="PANTHER" id="PTHR30572">
    <property type="entry name" value="MEMBRANE COMPONENT OF TRANSPORTER-RELATED"/>
    <property type="match status" value="1"/>
</dbReference>
<gene>
    <name evidence="10" type="ORF">RNC47_33730</name>
</gene>
<feature type="domain" description="ABC3 transporter permease C-terminal" evidence="8">
    <location>
        <begin position="729"/>
        <end position="844"/>
    </location>
</feature>
<keyword evidence="2" id="KW-1003">Cell membrane</keyword>
<evidence type="ECO:0000256" key="6">
    <source>
        <dbReference type="ARBA" id="ARBA00038076"/>
    </source>
</evidence>
<evidence type="ECO:0000256" key="4">
    <source>
        <dbReference type="ARBA" id="ARBA00022989"/>
    </source>
</evidence>
<feature type="transmembrane region" description="Helical" evidence="7">
    <location>
        <begin position="438"/>
        <end position="469"/>
    </location>
</feature>
<feature type="transmembrane region" description="Helical" evidence="7">
    <location>
        <begin position="263"/>
        <end position="289"/>
    </location>
</feature>
<dbReference type="EMBL" id="JAVREM010000096">
    <property type="protein sequence ID" value="MDT0323277.1"/>
    <property type="molecule type" value="Genomic_DNA"/>
</dbReference>
<proteinExistence type="inferred from homology"/>
<dbReference type="InterPro" id="IPR003838">
    <property type="entry name" value="ABC3_permease_C"/>
</dbReference>
<evidence type="ECO:0000256" key="3">
    <source>
        <dbReference type="ARBA" id="ARBA00022692"/>
    </source>
</evidence>
<evidence type="ECO:0000259" key="9">
    <source>
        <dbReference type="Pfam" id="PF12704"/>
    </source>
</evidence>
<feature type="domain" description="MacB-like periplasmic core" evidence="9">
    <location>
        <begin position="23"/>
        <end position="233"/>
    </location>
</feature>
<feature type="transmembrane region" description="Helical" evidence="7">
    <location>
        <begin position="408"/>
        <end position="426"/>
    </location>
</feature>
<comment type="subcellular location">
    <subcellularLocation>
        <location evidence="1">Cell membrane</location>
        <topology evidence="1">Multi-pass membrane protein</topology>
    </subcellularLocation>
</comment>
<feature type="transmembrane region" description="Helical" evidence="7">
    <location>
        <begin position="316"/>
        <end position="342"/>
    </location>
</feature>
<sequence>MTVLRISLRSFFAHKGRMVLSGMAIVLSVAFVCGTLVFTGTLNSTFDRFFGSLTSDVRVAPVAEEHAQETGRPDTIAADVADRVRAVDGVAAADGQVMTEHLTLVDAGGEQIDGSGGPTFGADWGPAIQRSMDLAEGRAPSGPGEALLDADTAERQGVAIGDRLDIVAVPGRVTVEVTGLASFRDTNPGAAFVLLDPAAAAERLLGAADEISTVEVVAADGVSDDELRERIVAALGDGYDVETRAEGEQALRDEVGFLGVVRYAMLGFAGIAVLVGIFLIVNTFSMLVAQRTREIGLMRAIGSSRRQVNRSVLTEALLLGVVGSVLGIGAGIGLAVGLMALMDAAGVTMDTSRLTVTAAVPVAGLAVGVVTTLVAAWLPARRAGRVSPMAALREAGTPGDGRAGRVRAALGLLLSGAGAAALVAAANSDEASGGSALLGLGLLATLVGAVVVAPLLASVVVRAVSAVVLRAFGPVGRMAGRNALRNPRRTGATAGALMIGLALVGGLGVVGSSVVASASDQLDRSVGADFIVDSSSSQAFTPDAVRAVRETPGLGHVTELTSVSVELTTADGGSSAQELVAADPTYADDLRTETLSGELAAAYEPDHLSVPESFATEHGLAVGDELTARFVGGETVPLTLAAITSEDTVLDQGAMYLALDTARAHLPAERMPSTTTLFATADDGAEDAAYAALQESLREFPMYEVNNQADYKQLLEDEIGALLNIVYGLLALAIVVAILGVVNTLTLSVVERTREIGLMRAIGLSRRQLRRMIRLESVVIAVFGAVLGLGLGLAWGVTAQRVLALEGFDVLEIPWPTLLTVLAASAVVGLVAALLPAFRAGRLPVLRAIAT</sequence>
<reference evidence="11" key="1">
    <citation type="submission" date="2023-07" db="EMBL/GenBank/DDBJ databases">
        <title>30 novel species of actinomycetes from the DSMZ collection.</title>
        <authorList>
            <person name="Nouioui I."/>
        </authorList>
    </citation>
    <scope>NUCLEOTIDE SEQUENCE [LARGE SCALE GENOMIC DNA]</scope>
    <source>
        <strain evidence="11">DSM 44918</strain>
    </source>
</reference>
<comment type="similarity">
    <text evidence="6">Belongs to the ABC-4 integral membrane protein family.</text>
</comment>
<dbReference type="Proteomes" id="UP001183420">
    <property type="component" value="Unassembled WGS sequence"/>
</dbReference>
<name>A0ABU2M1L8_9ACTN</name>
<accession>A0ABU2M1L8</accession>
<dbReference type="Pfam" id="PF12704">
    <property type="entry name" value="MacB_PCD"/>
    <property type="match status" value="2"/>
</dbReference>
<evidence type="ECO:0000256" key="2">
    <source>
        <dbReference type="ARBA" id="ARBA00022475"/>
    </source>
</evidence>
<feature type="transmembrane region" description="Helical" evidence="7">
    <location>
        <begin position="725"/>
        <end position="750"/>
    </location>
</feature>
<comment type="caution">
    <text evidence="10">The sequence shown here is derived from an EMBL/GenBank/DDBJ whole genome shotgun (WGS) entry which is preliminary data.</text>
</comment>
<dbReference type="PANTHER" id="PTHR30572:SF4">
    <property type="entry name" value="ABC TRANSPORTER PERMEASE YTRF"/>
    <property type="match status" value="1"/>
</dbReference>
<keyword evidence="4 7" id="KW-1133">Transmembrane helix</keyword>
<feature type="transmembrane region" description="Helical" evidence="7">
    <location>
        <begin position="490"/>
        <end position="515"/>
    </location>
</feature>
<dbReference type="Pfam" id="PF02687">
    <property type="entry name" value="FtsX"/>
    <property type="match status" value="2"/>
</dbReference>
<dbReference type="InterPro" id="IPR025857">
    <property type="entry name" value="MacB_PCD"/>
</dbReference>
<keyword evidence="11" id="KW-1185">Reference proteome</keyword>
<feature type="domain" description="MacB-like periplasmic core" evidence="9">
    <location>
        <begin position="490"/>
        <end position="693"/>
    </location>
</feature>